<dbReference type="EMBL" id="CP021780">
    <property type="protein sequence ID" value="ASA20919.1"/>
    <property type="molecule type" value="Genomic_DNA"/>
</dbReference>
<dbReference type="Proteomes" id="UP000249890">
    <property type="component" value="Chromosome"/>
</dbReference>
<gene>
    <name evidence="1" type="ORF">B9T62_09055</name>
</gene>
<organism evidence="1 2">
    <name type="scientific">Paenibacillus donghaensis</name>
    <dbReference type="NCBI Taxonomy" id="414771"/>
    <lineage>
        <taxon>Bacteria</taxon>
        <taxon>Bacillati</taxon>
        <taxon>Bacillota</taxon>
        <taxon>Bacilli</taxon>
        <taxon>Bacillales</taxon>
        <taxon>Paenibacillaceae</taxon>
        <taxon>Paenibacillus</taxon>
    </lineage>
</organism>
<protein>
    <submittedName>
        <fullName evidence="1">Uncharacterized protein</fullName>
    </submittedName>
</protein>
<proteinExistence type="predicted"/>
<reference evidence="1 2" key="1">
    <citation type="submission" date="2017-06" db="EMBL/GenBank/DDBJ databases">
        <title>Complete genome sequence of Paenibacillus donghaensis KCTC 13049T isolated from East Sea sediment, South Korea.</title>
        <authorList>
            <person name="Jung B.K."/>
            <person name="Hong S.-J."/>
            <person name="Shin J.-H."/>
        </authorList>
    </citation>
    <scope>NUCLEOTIDE SEQUENCE [LARGE SCALE GENOMIC DNA]</scope>
    <source>
        <strain evidence="1 2">KCTC 13049</strain>
    </source>
</reference>
<evidence type="ECO:0000313" key="1">
    <source>
        <dbReference type="EMBL" id="ASA20919.1"/>
    </source>
</evidence>
<dbReference type="OrthoDB" id="2990909at2"/>
<evidence type="ECO:0000313" key="2">
    <source>
        <dbReference type="Proteomes" id="UP000249890"/>
    </source>
</evidence>
<sequence>MTHAPQYNGLSGFLAPDGVFHECAYQEHKNLAVKLVKQYNVNFYDGDSNKVPNFIKFGCYPWVDKIGNSGCHAFGHDEPTSDQAAWLIANVDRMTEVQRRQILRDLVFWEIDILEVDHDTGTDNRQRA</sequence>
<keyword evidence="2" id="KW-1185">Reference proteome</keyword>
<dbReference type="KEGG" id="pdh:B9T62_09055"/>
<name>A0A2Z2KFL4_9BACL</name>
<dbReference type="AlphaFoldDB" id="A0A2Z2KFL4"/>
<dbReference type="RefSeq" id="WP_087914935.1">
    <property type="nucleotide sequence ID" value="NZ_CP021780.1"/>
</dbReference>
<accession>A0A2Z2KFL4</accession>